<dbReference type="InterPro" id="IPR036390">
    <property type="entry name" value="WH_DNA-bd_sf"/>
</dbReference>
<dbReference type="SUPFAM" id="SSF46785">
    <property type="entry name" value="Winged helix' DNA-binding domain"/>
    <property type="match status" value="1"/>
</dbReference>
<protein>
    <submittedName>
        <fullName evidence="3">MarR family transcriptional regulator</fullName>
    </submittedName>
</protein>
<dbReference type="PANTHER" id="PTHR33164">
    <property type="entry name" value="TRANSCRIPTIONAL REGULATOR, MARR FAMILY"/>
    <property type="match status" value="1"/>
</dbReference>
<dbReference type="GO" id="GO:0006950">
    <property type="term" value="P:response to stress"/>
    <property type="evidence" value="ECO:0007669"/>
    <property type="project" value="TreeGrafter"/>
</dbReference>
<evidence type="ECO:0000313" key="4">
    <source>
        <dbReference type="Proteomes" id="UP000294664"/>
    </source>
</evidence>
<keyword evidence="4" id="KW-1185">Reference proteome</keyword>
<dbReference type="Proteomes" id="UP000294664">
    <property type="component" value="Unassembled WGS sequence"/>
</dbReference>
<sequence>MAEAKALARPRGRRKASPVDAPAAEAPAPPLTVTRPELLVDGSDREFRRLVHALFGFLVRHEAIRSGHGERIGLAGIEYTVLISIAHLAASEPALSVNGLASHLHLSGAFVTTVTNKLARQGLVTKTPDAADRRRVQLQVTDKGRLLLAELAPVQRRVNDIEFESLSREDFKYLLALIERMVDSADRALKLQSYLQDQPVETPTP</sequence>
<gene>
    <name evidence="3" type="ORF">EDC64_103256</name>
</gene>
<dbReference type="PROSITE" id="PS50995">
    <property type="entry name" value="HTH_MARR_2"/>
    <property type="match status" value="1"/>
</dbReference>
<evidence type="ECO:0000313" key="3">
    <source>
        <dbReference type="EMBL" id="TCT06152.1"/>
    </source>
</evidence>
<dbReference type="PANTHER" id="PTHR33164:SF43">
    <property type="entry name" value="HTH-TYPE TRANSCRIPTIONAL REPRESSOR YETL"/>
    <property type="match status" value="1"/>
</dbReference>
<dbReference type="EMBL" id="SMAI01000003">
    <property type="protein sequence ID" value="TCT06152.1"/>
    <property type="molecule type" value="Genomic_DNA"/>
</dbReference>
<dbReference type="InterPro" id="IPR000835">
    <property type="entry name" value="HTH_MarR-typ"/>
</dbReference>
<feature type="region of interest" description="Disordered" evidence="1">
    <location>
        <begin position="1"/>
        <end position="30"/>
    </location>
</feature>
<reference evidence="3 4" key="1">
    <citation type="submission" date="2019-03" db="EMBL/GenBank/DDBJ databases">
        <title>Genomic Encyclopedia of Type Strains, Phase IV (KMG-IV): sequencing the most valuable type-strain genomes for metagenomic binning, comparative biology and taxonomic classification.</title>
        <authorList>
            <person name="Goeker M."/>
        </authorList>
    </citation>
    <scope>NUCLEOTIDE SEQUENCE [LARGE SCALE GENOMIC DNA]</scope>
    <source>
        <strain evidence="3 4">DSM 9035</strain>
    </source>
</reference>
<comment type="caution">
    <text evidence="3">The sequence shown here is derived from an EMBL/GenBank/DDBJ whole genome shotgun (WGS) entry which is preliminary data.</text>
</comment>
<evidence type="ECO:0000259" key="2">
    <source>
        <dbReference type="PROSITE" id="PS50995"/>
    </source>
</evidence>
<proteinExistence type="predicted"/>
<accession>A0A4R3LZN3</accession>
<dbReference type="InterPro" id="IPR036388">
    <property type="entry name" value="WH-like_DNA-bd_sf"/>
</dbReference>
<dbReference type="AlphaFoldDB" id="A0A4R3LZN3"/>
<feature type="domain" description="HTH marR-type" evidence="2">
    <location>
        <begin position="44"/>
        <end position="183"/>
    </location>
</feature>
<dbReference type="Pfam" id="PF12802">
    <property type="entry name" value="MarR_2"/>
    <property type="match status" value="1"/>
</dbReference>
<organism evidence="3 4">
    <name type="scientific">Aquabacter spiritensis</name>
    <dbReference type="NCBI Taxonomy" id="933073"/>
    <lineage>
        <taxon>Bacteria</taxon>
        <taxon>Pseudomonadati</taxon>
        <taxon>Pseudomonadota</taxon>
        <taxon>Alphaproteobacteria</taxon>
        <taxon>Hyphomicrobiales</taxon>
        <taxon>Xanthobacteraceae</taxon>
        <taxon>Aquabacter</taxon>
    </lineage>
</organism>
<name>A0A4R3LZN3_9HYPH</name>
<dbReference type="GO" id="GO:0003700">
    <property type="term" value="F:DNA-binding transcription factor activity"/>
    <property type="evidence" value="ECO:0007669"/>
    <property type="project" value="InterPro"/>
</dbReference>
<dbReference type="RefSeq" id="WP_132030666.1">
    <property type="nucleotide sequence ID" value="NZ_SMAI01000003.1"/>
</dbReference>
<evidence type="ECO:0000256" key="1">
    <source>
        <dbReference type="SAM" id="MobiDB-lite"/>
    </source>
</evidence>
<dbReference type="OrthoDB" id="8255121at2"/>
<dbReference type="SMART" id="SM00347">
    <property type="entry name" value="HTH_MARR"/>
    <property type="match status" value="1"/>
</dbReference>
<dbReference type="InterPro" id="IPR039422">
    <property type="entry name" value="MarR/SlyA-like"/>
</dbReference>
<dbReference type="Gene3D" id="1.10.10.10">
    <property type="entry name" value="Winged helix-like DNA-binding domain superfamily/Winged helix DNA-binding domain"/>
    <property type="match status" value="1"/>
</dbReference>
<dbReference type="PRINTS" id="PR00598">
    <property type="entry name" value="HTHMARR"/>
</dbReference>